<dbReference type="EMBL" id="DYXC01000072">
    <property type="protein sequence ID" value="HJF14493.1"/>
    <property type="molecule type" value="Genomic_DNA"/>
</dbReference>
<sequence>MAKKPVNKRGWWGILIHASWPTFIGIVITAVSFTLVENADAGLSALIAGMIVWVLSAITVLLIALVWQRRRHLAIPVAMGVFVAKIVILGFLLALVPAPDWLHTVGAAIGALVAIVIWQGAEVLIFINTRRLIYS</sequence>
<name>A0A921FLY0_9MICC</name>
<gene>
    <name evidence="2" type="ORF">K8V32_06755</name>
</gene>
<dbReference type="Proteomes" id="UP000703315">
    <property type="component" value="Unassembled WGS sequence"/>
</dbReference>
<reference evidence="2" key="1">
    <citation type="journal article" date="2021" name="PeerJ">
        <title>Extensive microbial diversity within the chicken gut microbiome revealed by metagenomics and culture.</title>
        <authorList>
            <person name="Gilroy R."/>
            <person name="Ravi A."/>
            <person name="Getino M."/>
            <person name="Pursley I."/>
            <person name="Horton D.L."/>
            <person name="Alikhan N.F."/>
            <person name="Baker D."/>
            <person name="Gharbi K."/>
            <person name="Hall N."/>
            <person name="Watson M."/>
            <person name="Adriaenssens E.M."/>
            <person name="Foster-Nyarko E."/>
            <person name="Jarju S."/>
            <person name="Secka A."/>
            <person name="Antonio M."/>
            <person name="Oren A."/>
            <person name="Chaudhuri R.R."/>
            <person name="La Ragione R."/>
            <person name="Hildebrand F."/>
            <person name="Pallen M.J."/>
        </authorList>
    </citation>
    <scope>NUCLEOTIDE SEQUENCE</scope>
    <source>
        <strain evidence="2">ChiHjej13B12-14962</strain>
    </source>
</reference>
<feature type="transmembrane region" description="Helical" evidence="1">
    <location>
        <begin position="12"/>
        <end position="36"/>
    </location>
</feature>
<proteinExistence type="predicted"/>
<dbReference type="RefSeq" id="WP_303904784.1">
    <property type="nucleotide sequence ID" value="NZ_DYXC01000072.1"/>
</dbReference>
<reference evidence="2" key="2">
    <citation type="submission" date="2021-09" db="EMBL/GenBank/DDBJ databases">
        <authorList>
            <person name="Gilroy R."/>
        </authorList>
    </citation>
    <scope>NUCLEOTIDE SEQUENCE</scope>
    <source>
        <strain evidence="2">ChiHjej13B12-14962</strain>
    </source>
</reference>
<keyword evidence="1" id="KW-0472">Membrane</keyword>
<feature type="transmembrane region" description="Helical" evidence="1">
    <location>
        <begin position="101"/>
        <end position="127"/>
    </location>
</feature>
<accession>A0A921FLY0</accession>
<feature type="transmembrane region" description="Helical" evidence="1">
    <location>
        <begin position="73"/>
        <end position="95"/>
    </location>
</feature>
<evidence type="ECO:0000256" key="1">
    <source>
        <dbReference type="SAM" id="Phobius"/>
    </source>
</evidence>
<feature type="transmembrane region" description="Helical" evidence="1">
    <location>
        <begin position="42"/>
        <end position="66"/>
    </location>
</feature>
<dbReference type="AlphaFoldDB" id="A0A921FLY0"/>
<protein>
    <submittedName>
        <fullName evidence="2">Uncharacterized protein</fullName>
    </submittedName>
</protein>
<keyword evidence="1" id="KW-1133">Transmembrane helix</keyword>
<comment type="caution">
    <text evidence="2">The sequence shown here is derived from an EMBL/GenBank/DDBJ whole genome shotgun (WGS) entry which is preliminary data.</text>
</comment>
<organism evidence="2 3">
    <name type="scientific">Enteractinococcus helveticum</name>
    <dbReference type="NCBI Taxonomy" id="1837282"/>
    <lineage>
        <taxon>Bacteria</taxon>
        <taxon>Bacillati</taxon>
        <taxon>Actinomycetota</taxon>
        <taxon>Actinomycetes</taxon>
        <taxon>Micrococcales</taxon>
        <taxon>Micrococcaceae</taxon>
    </lineage>
</organism>
<evidence type="ECO:0000313" key="2">
    <source>
        <dbReference type="EMBL" id="HJF14493.1"/>
    </source>
</evidence>
<evidence type="ECO:0000313" key="3">
    <source>
        <dbReference type="Proteomes" id="UP000703315"/>
    </source>
</evidence>
<keyword evidence="1" id="KW-0812">Transmembrane</keyword>